<comment type="caution">
    <text evidence="5">The sequence shown here is derived from an EMBL/GenBank/DDBJ whole genome shotgun (WGS) entry which is preliminary data.</text>
</comment>
<evidence type="ECO:0000313" key="5">
    <source>
        <dbReference type="EMBL" id="KAK3040129.1"/>
    </source>
</evidence>
<keyword evidence="3" id="KW-1015">Disulfide bond</keyword>
<dbReference type="InterPro" id="IPR015338">
    <property type="entry name" value="GT64_dom"/>
</dbReference>
<dbReference type="PANTHER" id="PTHR48410:SF1">
    <property type="entry name" value="GLYCOSYLINOSITOL PHOSPHORYLCERAMIDE MANNOSYL TRANSFERASE 1"/>
    <property type="match status" value="1"/>
</dbReference>
<evidence type="ECO:0000256" key="3">
    <source>
        <dbReference type="ARBA" id="ARBA00023157"/>
    </source>
</evidence>
<keyword evidence="2" id="KW-0808">Transferase</keyword>
<keyword evidence="6" id="KW-1185">Reference proteome</keyword>
<gene>
    <name evidence="5" type="ORF">RJ639_027855</name>
</gene>
<dbReference type="EMBL" id="JAVXUP010000061">
    <property type="protein sequence ID" value="KAK3040129.1"/>
    <property type="molecule type" value="Genomic_DNA"/>
</dbReference>
<dbReference type="AlphaFoldDB" id="A0AA88X7R9"/>
<accession>A0AA88X7R9</accession>
<feature type="domain" description="Glycosyl transferase 64" evidence="4">
    <location>
        <begin position="7"/>
        <end position="209"/>
    </location>
</feature>
<proteinExistence type="inferred from homology"/>
<evidence type="ECO:0000259" key="4">
    <source>
        <dbReference type="Pfam" id="PF09258"/>
    </source>
</evidence>
<evidence type="ECO:0000256" key="2">
    <source>
        <dbReference type="ARBA" id="ARBA00022679"/>
    </source>
</evidence>
<dbReference type="GO" id="GO:0016757">
    <property type="term" value="F:glycosyltransferase activity"/>
    <property type="evidence" value="ECO:0007669"/>
    <property type="project" value="InterPro"/>
</dbReference>
<name>A0AA88X7R9_9ASTE</name>
<evidence type="ECO:0000313" key="6">
    <source>
        <dbReference type="Proteomes" id="UP001188597"/>
    </source>
</evidence>
<protein>
    <recommendedName>
        <fullName evidence="4">Glycosyl transferase 64 domain-containing protein</fullName>
    </recommendedName>
</protein>
<dbReference type="Gene3D" id="3.90.550.10">
    <property type="entry name" value="Spore Coat Polysaccharide Biosynthesis Protein SpsA, Chain A"/>
    <property type="match status" value="1"/>
</dbReference>
<dbReference type="Proteomes" id="UP001188597">
    <property type="component" value="Unassembled WGS sequence"/>
</dbReference>
<dbReference type="PANTHER" id="PTHR48410">
    <property type="entry name" value="GLYCOSYLINOSITOL PHOSPHORYLCERAMIDE MANNOSYL TRANSFERASE 1"/>
    <property type="match status" value="1"/>
</dbReference>
<dbReference type="Pfam" id="PF09258">
    <property type="entry name" value="Glyco_transf_64"/>
    <property type="match status" value="1"/>
</dbReference>
<reference evidence="5" key="1">
    <citation type="submission" date="2022-12" db="EMBL/GenBank/DDBJ databases">
        <title>Draft genome assemblies for two species of Escallonia (Escalloniales).</title>
        <authorList>
            <person name="Chanderbali A."/>
            <person name="Dervinis C."/>
            <person name="Anghel I."/>
            <person name="Soltis D."/>
            <person name="Soltis P."/>
            <person name="Zapata F."/>
        </authorList>
    </citation>
    <scope>NUCLEOTIDE SEQUENCE</scope>
    <source>
        <strain evidence="5">UCBG64.0493</strain>
        <tissue evidence="5">Leaf</tissue>
    </source>
</reference>
<organism evidence="5 6">
    <name type="scientific">Escallonia herrerae</name>
    <dbReference type="NCBI Taxonomy" id="1293975"/>
    <lineage>
        <taxon>Eukaryota</taxon>
        <taxon>Viridiplantae</taxon>
        <taxon>Streptophyta</taxon>
        <taxon>Embryophyta</taxon>
        <taxon>Tracheophyta</taxon>
        <taxon>Spermatophyta</taxon>
        <taxon>Magnoliopsida</taxon>
        <taxon>eudicotyledons</taxon>
        <taxon>Gunneridae</taxon>
        <taxon>Pentapetalae</taxon>
        <taxon>asterids</taxon>
        <taxon>campanulids</taxon>
        <taxon>Escalloniales</taxon>
        <taxon>Escalloniaceae</taxon>
        <taxon>Escallonia</taxon>
    </lineage>
</organism>
<dbReference type="InterPro" id="IPR029044">
    <property type="entry name" value="Nucleotide-diphossugar_trans"/>
</dbReference>
<comment type="similarity">
    <text evidence="1">Belongs to the glycosyltransferase 64 family.</text>
</comment>
<evidence type="ECO:0000256" key="1">
    <source>
        <dbReference type="ARBA" id="ARBA00008700"/>
    </source>
</evidence>
<dbReference type="InterPro" id="IPR053318">
    <property type="entry name" value="GT64"/>
</dbReference>
<dbReference type="GO" id="GO:0016020">
    <property type="term" value="C:membrane"/>
    <property type="evidence" value="ECO:0007669"/>
    <property type="project" value="InterPro"/>
</dbReference>
<sequence>MRWEGYKVLINTWKRDSLLKQSVGHHASCGETGAIHDVWSENDPPSDKLKGYLKKIVLKKFRTAQTPNFRFDLNKEDTLNNRFMPIEDLRTDAIFSVDDDVIVPRPALDFAFTVSPSTMVGLVPRVHWLNKEAPGEIHKAVDSRVIAIHKLVLVGKKMGFCNLDTEDGGQFGGLGTYSMVLSKAAFLHRKYLDLYTYKVPSSIHDYVTSESMQTPGYASGDPCMLKDNILPDWTMPDLEIRPDNVRLFQKGSQMF</sequence>